<keyword evidence="1" id="KW-0813">Transport</keyword>
<sequence>MQPILEITNMSKRFGGLMALNDVSFTIEPRTIKGLIGPNGAGKTTCFNCITGVYKPTSGDIMLSSPRRNMEAMRINGKKPEKVTEFGIARTFQNIRLFSELTVLDNVRIGRHPRTKSNFLGAVLRTPAHKREEREIVEASMHWLDFVGLSRHALERAHSLSYGDQRRLEIARALSTEPSLILLDEPAAGMNPRETAELKQLIFSILEQDVTVLLIEHDMKLVMSICSSIVVLDHGEKIADGPPQSIKDDPRVIEAYLGRGAADA</sequence>
<dbReference type="GO" id="GO:0005886">
    <property type="term" value="C:plasma membrane"/>
    <property type="evidence" value="ECO:0007669"/>
    <property type="project" value="TreeGrafter"/>
</dbReference>
<dbReference type="Pfam" id="PF00005">
    <property type="entry name" value="ABC_tran"/>
    <property type="match status" value="1"/>
</dbReference>
<proteinExistence type="predicted"/>
<protein>
    <submittedName>
        <fullName evidence="6">ABC transporter ATP-binding protein</fullName>
    </submittedName>
</protein>
<dbReference type="SUPFAM" id="SSF52540">
    <property type="entry name" value="P-loop containing nucleoside triphosphate hydrolases"/>
    <property type="match status" value="1"/>
</dbReference>
<accession>A0A6P1ZGD5</accession>
<evidence type="ECO:0000313" key="6">
    <source>
        <dbReference type="EMBL" id="TVM33076.1"/>
    </source>
</evidence>
<dbReference type="InterPro" id="IPR051120">
    <property type="entry name" value="ABC_AA/LPS_Transport"/>
</dbReference>
<dbReference type="SMART" id="SM00382">
    <property type="entry name" value="AAA"/>
    <property type="match status" value="1"/>
</dbReference>
<dbReference type="PANTHER" id="PTHR45772:SF7">
    <property type="entry name" value="AMINO ACID ABC TRANSPORTER ATP-BINDING PROTEIN"/>
    <property type="match status" value="1"/>
</dbReference>
<dbReference type="GO" id="GO:0005524">
    <property type="term" value="F:ATP binding"/>
    <property type="evidence" value="ECO:0007669"/>
    <property type="project" value="UniProtKB-KW"/>
</dbReference>
<gene>
    <name evidence="6" type="ORF">DQK91_13010</name>
    <name evidence="5" type="ORF">E8L03_05735</name>
</gene>
<name>A0A6P1ZGD5_9BACT</name>
<reference evidence="6 7" key="1">
    <citation type="submission" date="2018-06" db="EMBL/GenBank/DDBJ databases">
        <title>Complete genome of Desulfovibrio marinus P48SEP.</title>
        <authorList>
            <person name="Crispim J.S."/>
            <person name="Vidigal P.M.P."/>
            <person name="Silva L.C.F."/>
            <person name="Araujo L.C."/>
            <person name="Laguardia C.N."/>
            <person name="Dias R.S."/>
            <person name="Sousa M.P."/>
            <person name="Paula S.O."/>
            <person name="Silva C."/>
        </authorList>
    </citation>
    <scope>NUCLEOTIDE SEQUENCE [LARGE SCALE GENOMIC DNA]</scope>
    <source>
        <strain evidence="6 7">P48SEP</strain>
    </source>
</reference>
<dbReference type="GO" id="GO:0015192">
    <property type="term" value="F:L-phenylalanine transmembrane transporter activity"/>
    <property type="evidence" value="ECO:0007669"/>
    <property type="project" value="TreeGrafter"/>
</dbReference>
<dbReference type="InterPro" id="IPR027417">
    <property type="entry name" value="P-loop_NTPase"/>
</dbReference>
<dbReference type="EMBL" id="QMIF01000008">
    <property type="protein sequence ID" value="TVM33076.1"/>
    <property type="molecule type" value="Genomic_DNA"/>
</dbReference>
<evidence type="ECO:0000313" key="8">
    <source>
        <dbReference type="Proteomes" id="UP000503251"/>
    </source>
</evidence>
<dbReference type="GO" id="GO:1903806">
    <property type="term" value="P:L-isoleucine import across plasma membrane"/>
    <property type="evidence" value="ECO:0007669"/>
    <property type="project" value="TreeGrafter"/>
</dbReference>
<dbReference type="OrthoDB" id="9809450at2"/>
<dbReference type="InterPro" id="IPR032823">
    <property type="entry name" value="BCA_ABC_TP_C"/>
</dbReference>
<keyword evidence="3 6" id="KW-0067">ATP-binding</keyword>
<dbReference type="GO" id="GO:0015808">
    <property type="term" value="P:L-alanine transport"/>
    <property type="evidence" value="ECO:0007669"/>
    <property type="project" value="TreeGrafter"/>
</dbReference>
<dbReference type="Pfam" id="PF12399">
    <property type="entry name" value="BCA_ABC_TP_C"/>
    <property type="match status" value="1"/>
</dbReference>
<dbReference type="PROSITE" id="PS00211">
    <property type="entry name" value="ABC_TRANSPORTER_1"/>
    <property type="match status" value="1"/>
</dbReference>
<keyword evidence="2" id="KW-0547">Nucleotide-binding</keyword>
<dbReference type="CDD" id="cd03219">
    <property type="entry name" value="ABC_Mj1267_LivG_branched"/>
    <property type="match status" value="1"/>
</dbReference>
<organism evidence="6 7">
    <name type="scientific">Oceanidesulfovibrio marinus</name>
    <dbReference type="NCBI Taxonomy" id="370038"/>
    <lineage>
        <taxon>Bacteria</taxon>
        <taxon>Pseudomonadati</taxon>
        <taxon>Thermodesulfobacteriota</taxon>
        <taxon>Desulfovibrionia</taxon>
        <taxon>Desulfovibrionales</taxon>
        <taxon>Desulfovibrionaceae</taxon>
        <taxon>Oceanidesulfovibrio</taxon>
    </lineage>
</organism>
<dbReference type="GO" id="GO:0015188">
    <property type="term" value="F:L-isoleucine transmembrane transporter activity"/>
    <property type="evidence" value="ECO:0007669"/>
    <property type="project" value="TreeGrafter"/>
</dbReference>
<evidence type="ECO:0000256" key="3">
    <source>
        <dbReference type="ARBA" id="ARBA00022840"/>
    </source>
</evidence>
<dbReference type="PANTHER" id="PTHR45772">
    <property type="entry name" value="CONSERVED COMPONENT OF ABC TRANSPORTER FOR NATURAL AMINO ACIDS-RELATED"/>
    <property type="match status" value="1"/>
</dbReference>
<dbReference type="EMBL" id="CP039543">
    <property type="protein sequence ID" value="QJT08458.1"/>
    <property type="molecule type" value="Genomic_DNA"/>
</dbReference>
<dbReference type="Proteomes" id="UP000434052">
    <property type="component" value="Unassembled WGS sequence"/>
</dbReference>
<dbReference type="FunFam" id="3.40.50.300:FF:000421">
    <property type="entry name" value="Branched-chain amino acid ABC transporter ATP-binding protein"/>
    <property type="match status" value="1"/>
</dbReference>
<keyword evidence="8" id="KW-1185">Reference proteome</keyword>
<evidence type="ECO:0000313" key="7">
    <source>
        <dbReference type="Proteomes" id="UP000434052"/>
    </source>
</evidence>
<feature type="domain" description="ABC transporter" evidence="4">
    <location>
        <begin position="5"/>
        <end position="259"/>
    </location>
</feature>
<reference evidence="5 8" key="2">
    <citation type="submission" date="2019-04" db="EMBL/GenBank/DDBJ databases">
        <title>Isolation and culture of sulfate reducing bacteria from the cold seep of the South China Sea.</title>
        <authorList>
            <person name="Sun C."/>
            <person name="Liu R."/>
        </authorList>
    </citation>
    <scope>NUCLEOTIDE SEQUENCE [LARGE SCALE GENOMIC DNA]</scope>
    <source>
        <strain evidence="5 8">CS1</strain>
    </source>
</reference>
<dbReference type="InterPro" id="IPR017871">
    <property type="entry name" value="ABC_transporter-like_CS"/>
</dbReference>
<dbReference type="GO" id="GO:0042941">
    <property type="term" value="P:D-alanine transmembrane transport"/>
    <property type="evidence" value="ECO:0007669"/>
    <property type="project" value="TreeGrafter"/>
</dbReference>
<evidence type="ECO:0000256" key="2">
    <source>
        <dbReference type="ARBA" id="ARBA00022741"/>
    </source>
</evidence>
<dbReference type="Proteomes" id="UP000503251">
    <property type="component" value="Chromosome"/>
</dbReference>
<dbReference type="InterPro" id="IPR003439">
    <property type="entry name" value="ABC_transporter-like_ATP-bd"/>
</dbReference>
<dbReference type="GO" id="GO:0016887">
    <property type="term" value="F:ATP hydrolysis activity"/>
    <property type="evidence" value="ECO:0007669"/>
    <property type="project" value="InterPro"/>
</dbReference>
<dbReference type="Gene3D" id="3.40.50.300">
    <property type="entry name" value="P-loop containing nucleotide triphosphate hydrolases"/>
    <property type="match status" value="1"/>
</dbReference>
<dbReference type="InterPro" id="IPR003593">
    <property type="entry name" value="AAA+_ATPase"/>
</dbReference>
<evidence type="ECO:0000259" key="4">
    <source>
        <dbReference type="PROSITE" id="PS50893"/>
    </source>
</evidence>
<dbReference type="RefSeq" id="WP_144305803.1">
    <property type="nucleotide sequence ID" value="NZ_CP039543.1"/>
</dbReference>
<evidence type="ECO:0000256" key="1">
    <source>
        <dbReference type="ARBA" id="ARBA00022448"/>
    </source>
</evidence>
<dbReference type="AlphaFoldDB" id="A0A6P1ZGD5"/>
<dbReference type="PROSITE" id="PS50893">
    <property type="entry name" value="ABC_TRANSPORTER_2"/>
    <property type="match status" value="1"/>
</dbReference>
<evidence type="ECO:0000313" key="5">
    <source>
        <dbReference type="EMBL" id="QJT08458.1"/>
    </source>
</evidence>
<dbReference type="GO" id="GO:0005304">
    <property type="term" value="F:L-valine transmembrane transporter activity"/>
    <property type="evidence" value="ECO:0007669"/>
    <property type="project" value="TreeGrafter"/>
</dbReference>
<dbReference type="GO" id="GO:1903805">
    <property type="term" value="P:L-valine import across plasma membrane"/>
    <property type="evidence" value="ECO:0007669"/>
    <property type="project" value="TreeGrafter"/>
</dbReference>